<dbReference type="Proteomes" id="UP000308652">
    <property type="component" value="Unassembled WGS sequence"/>
</dbReference>
<sequence>MVRLSTFALALIASTVRAAPVTLNRRIAQVISASTAKWEQACIAAAGAQQCNPISVTAFSTLLAAAGACEQQNAADSMINLAKTLNNDAQMIKLAQIFAQQPRNTPTSQSVLYCQQAPKNTELNGLFQCQFAGANPTTFVGGVAVGQPGTIPFGLNAPLSPAGSCPANPNGPVPDGQQLVDITQNPGATAGNAASGNNSGSAGGAAGTDNSGDATETDCNDSTVEITSTVAAPAEATETPAPTTAAAGDNGGSFLLQNGKDAQALNAKFAGLTADSACSTGDNACVGTSFAQCVNGKFVTTACSGGLVCAALPLVNKAGTSITCTTTSDAEARIAATGATGGITGSGAAAPAASDATPIATTAAPAASSAPAPAVNASATGAAVGSDFHLQNGKDAQALNQKFTTLSATAACTTGEVACIGSSFAQCANGKFVTTACAGGLTCAALPLVNSPGTSVTCTTTADALARIQATGATGGVTGA</sequence>
<keyword evidence="2" id="KW-0732">Signal</keyword>
<dbReference type="OrthoDB" id="2362516at2759"/>
<proteinExistence type="predicted"/>
<evidence type="ECO:0000256" key="2">
    <source>
        <dbReference type="SAM" id="SignalP"/>
    </source>
</evidence>
<evidence type="ECO:0008006" key="5">
    <source>
        <dbReference type="Google" id="ProtNLM"/>
    </source>
</evidence>
<evidence type="ECO:0000313" key="4">
    <source>
        <dbReference type="Proteomes" id="UP000308652"/>
    </source>
</evidence>
<evidence type="ECO:0000256" key="1">
    <source>
        <dbReference type="SAM" id="MobiDB-lite"/>
    </source>
</evidence>
<protein>
    <recommendedName>
        <fullName evidence="5">Carbohydrate-binding module family 19 domain-containing protein</fullName>
    </recommendedName>
</protein>
<accession>A0A5C3M823</accession>
<feature type="region of interest" description="Disordered" evidence="1">
    <location>
        <begin position="163"/>
        <end position="219"/>
    </location>
</feature>
<feature type="signal peptide" evidence="2">
    <location>
        <begin position="1"/>
        <end position="18"/>
    </location>
</feature>
<dbReference type="AlphaFoldDB" id="A0A5C3M823"/>
<evidence type="ECO:0000313" key="3">
    <source>
        <dbReference type="EMBL" id="TFK39998.1"/>
    </source>
</evidence>
<organism evidence="3 4">
    <name type="scientific">Crucibulum laeve</name>
    <dbReference type="NCBI Taxonomy" id="68775"/>
    <lineage>
        <taxon>Eukaryota</taxon>
        <taxon>Fungi</taxon>
        <taxon>Dikarya</taxon>
        <taxon>Basidiomycota</taxon>
        <taxon>Agaricomycotina</taxon>
        <taxon>Agaricomycetes</taxon>
        <taxon>Agaricomycetidae</taxon>
        <taxon>Agaricales</taxon>
        <taxon>Agaricineae</taxon>
        <taxon>Nidulariaceae</taxon>
        <taxon>Crucibulum</taxon>
    </lineage>
</organism>
<feature type="compositionally biased region" description="Low complexity" evidence="1">
    <location>
        <begin position="187"/>
        <end position="200"/>
    </location>
</feature>
<name>A0A5C3M823_9AGAR</name>
<keyword evidence="4" id="KW-1185">Reference proteome</keyword>
<gene>
    <name evidence="3" type="ORF">BDQ12DRAFT_698039</name>
</gene>
<dbReference type="EMBL" id="ML213598">
    <property type="protein sequence ID" value="TFK39998.1"/>
    <property type="molecule type" value="Genomic_DNA"/>
</dbReference>
<reference evidence="3 4" key="1">
    <citation type="journal article" date="2019" name="Nat. Ecol. Evol.">
        <title>Megaphylogeny resolves global patterns of mushroom evolution.</title>
        <authorList>
            <person name="Varga T."/>
            <person name="Krizsan K."/>
            <person name="Foldi C."/>
            <person name="Dima B."/>
            <person name="Sanchez-Garcia M."/>
            <person name="Sanchez-Ramirez S."/>
            <person name="Szollosi G.J."/>
            <person name="Szarkandi J.G."/>
            <person name="Papp V."/>
            <person name="Albert L."/>
            <person name="Andreopoulos W."/>
            <person name="Angelini C."/>
            <person name="Antonin V."/>
            <person name="Barry K.W."/>
            <person name="Bougher N.L."/>
            <person name="Buchanan P."/>
            <person name="Buyck B."/>
            <person name="Bense V."/>
            <person name="Catcheside P."/>
            <person name="Chovatia M."/>
            <person name="Cooper J."/>
            <person name="Damon W."/>
            <person name="Desjardin D."/>
            <person name="Finy P."/>
            <person name="Geml J."/>
            <person name="Haridas S."/>
            <person name="Hughes K."/>
            <person name="Justo A."/>
            <person name="Karasinski D."/>
            <person name="Kautmanova I."/>
            <person name="Kiss B."/>
            <person name="Kocsube S."/>
            <person name="Kotiranta H."/>
            <person name="LaButti K.M."/>
            <person name="Lechner B.E."/>
            <person name="Liimatainen K."/>
            <person name="Lipzen A."/>
            <person name="Lukacs Z."/>
            <person name="Mihaltcheva S."/>
            <person name="Morgado L.N."/>
            <person name="Niskanen T."/>
            <person name="Noordeloos M.E."/>
            <person name="Ohm R.A."/>
            <person name="Ortiz-Santana B."/>
            <person name="Ovrebo C."/>
            <person name="Racz N."/>
            <person name="Riley R."/>
            <person name="Savchenko A."/>
            <person name="Shiryaev A."/>
            <person name="Soop K."/>
            <person name="Spirin V."/>
            <person name="Szebenyi C."/>
            <person name="Tomsovsky M."/>
            <person name="Tulloss R.E."/>
            <person name="Uehling J."/>
            <person name="Grigoriev I.V."/>
            <person name="Vagvolgyi C."/>
            <person name="Papp T."/>
            <person name="Martin F.M."/>
            <person name="Miettinen O."/>
            <person name="Hibbett D.S."/>
            <person name="Nagy L.G."/>
        </authorList>
    </citation>
    <scope>NUCLEOTIDE SEQUENCE [LARGE SCALE GENOMIC DNA]</scope>
    <source>
        <strain evidence="3 4">CBS 166.37</strain>
    </source>
</reference>
<feature type="chain" id="PRO_5022906363" description="Carbohydrate-binding module family 19 domain-containing protein" evidence="2">
    <location>
        <begin position="19"/>
        <end position="480"/>
    </location>
</feature>